<proteinExistence type="inferred from homology"/>
<comment type="subcellular location">
    <subcellularLocation>
        <location evidence="1">Cell inner membrane</location>
        <topology evidence="1">Single-pass membrane protein</topology>
        <orientation evidence="1">Periplasmic side</orientation>
    </subcellularLocation>
</comment>
<dbReference type="PANTHER" id="PTHR33446">
    <property type="entry name" value="PROTEIN TONB-RELATED"/>
    <property type="match status" value="1"/>
</dbReference>
<evidence type="ECO:0000259" key="11">
    <source>
        <dbReference type="PROSITE" id="PS52015"/>
    </source>
</evidence>
<keyword evidence="3" id="KW-0813">Transport</keyword>
<dbReference type="InterPro" id="IPR051045">
    <property type="entry name" value="TonB-dependent_transducer"/>
</dbReference>
<dbReference type="Gene3D" id="3.30.1150.10">
    <property type="match status" value="1"/>
</dbReference>
<keyword evidence="7" id="KW-0653">Protein transport</keyword>
<keyword evidence="8" id="KW-1133">Transmembrane helix</keyword>
<gene>
    <name evidence="12" type="ORF">F3W81_10765</name>
</gene>
<accession>A0A7L9WMU9</accession>
<feature type="region of interest" description="Disordered" evidence="10">
    <location>
        <begin position="61"/>
        <end position="92"/>
    </location>
</feature>
<evidence type="ECO:0000256" key="8">
    <source>
        <dbReference type="ARBA" id="ARBA00022989"/>
    </source>
</evidence>
<dbReference type="GO" id="GO:0005886">
    <property type="term" value="C:plasma membrane"/>
    <property type="evidence" value="ECO:0007669"/>
    <property type="project" value="UniProtKB-SubCell"/>
</dbReference>
<reference evidence="12 13" key="1">
    <citation type="submission" date="2019-10" db="EMBL/GenBank/DDBJ databases">
        <title>Pseudopuniceibacterium sp. HQ09 islated from Antarctica.</title>
        <authorList>
            <person name="Liao L."/>
            <person name="Su S."/>
            <person name="Chen B."/>
            <person name="Yu Y."/>
        </authorList>
    </citation>
    <scope>NUCLEOTIDE SEQUENCE [LARGE SCALE GENOMIC DNA]</scope>
    <source>
        <strain evidence="12 13">HQ09</strain>
    </source>
</reference>
<dbReference type="RefSeq" id="WP_193079173.1">
    <property type="nucleotide sequence ID" value="NZ_CP045201.1"/>
</dbReference>
<dbReference type="InterPro" id="IPR006260">
    <property type="entry name" value="TonB/TolA_C"/>
</dbReference>
<dbReference type="KEGG" id="pshq:F3W81_10765"/>
<dbReference type="GO" id="GO:0015031">
    <property type="term" value="P:protein transport"/>
    <property type="evidence" value="ECO:0007669"/>
    <property type="project" value="UniProtKB-KW"/>
</dbReference>
<evidence type="ECO:0000256" key="1">
    <source>
        <dbReference type="ARBA" id="ARBA00004383"/>
    </source>
</evidence>
<evidence type="ECO:0000313" key="12">
    <source>
        <dbReference type="EMBL" id="QOL81253.1"/>
    </source>
</evidence>
<dbReference type="EMBL" id="CP045201">
    <property type="protein sequence ID" value="QOL81253.1"/>
    <property type="molecule type" value="Genomic_DNA"/>
</dbReference>
<keyword evidence="5" id="KW-0997">Cell inner membrane</keyword>
<evidence type="ECO:0000313" key="13">
    <source>
        <dbReference type="Proteomes" id="UP000594118"/>
    </source>
</evidence>
<evidence type="ECO:0000256" key="3">
    <source>
        <dbReference type="ARBA" id="ARBA00022448"/>
    </source>
</evidence>
<evidence type="ECO:0000256" key="9">
    <source>
        <dbReference type="ARBA" id="ARBA00023136"/>
    </source>
</evidence>
<dbReference type="NCBIfam" id="TIGR01352">
    <property type="entry name" value="tonB_Cterm"/>
    <property type="match status" value="1"/>
</dbReference>
<comment type="similarity">
    <text evidence="2">Belongs to the TonB family.</text>
</comment>
<evidence type="ECO:0000256" key="2">
    <source>
        <dbReference type="ARBA" id="ARBA00006555"/>
    </source>
</evidence>
<keyword evidence="4" id="KW-1003">Cell membrane</keyword>
<feature type="domain" description="TonB C-terminal" evidence="11">
    <location>
        <begin position="217"/>
        <end position="304"/>
    </location>
</feature>
<keyword evidence="9" id="KW-0472">Membrane</keyword>
<feature type="compositionally biased region" description="Acidic residues" evidence="10">
    <location>
        <begin position="122"/>
        <end position="132"/>
    </location>
</feature>
<dbReference type="AlphaFoldDB" id="A0A7L9WMU9"/>
<dbReference type="Proteomes" id="UP000594118">
    <property type="component" value="Chromosome"/>
</dbReference>
<dbReference type="PROSITE" id="PS52015">
    <property type="entry name" value="TONB_CTD"/>
    <property type="match status" value="1"/>
</dbReference>
<name>A0A7L9WMU9_9RHOB</name>
<protein>
    <submittedName>
        <fullName evidence="12">TonB family protein</fullName>
    </submittedName>
</protein>
<evidence type="ECO:0000256" key="6">
    <source>
        <dbReference type="ARBA" id="ARBA00022692"/>
    </source>
</evidence>
<evidence type="ECO:0000256" key="7">
    <source>
        <dbReference type="ARBA" id="ARBA00022927"/>
    </source>
</evidence>
<evidence type="ECO:0000256" key="4">
    <source>
        <dbReference type="ARBA" id="ARBA00022475"/>
    </source>
</evidence>
<dbReference type="SUPFAM" id="SSF74653">
    <property type="entry name" value="TolA/TonB C-terminal domain"/>
    <property type="match status" value="1"/>
</dbReference>
<dbReference type="Pfam" id="PF13103">
    <property type="entry name" value="TonB_2"/>
    <property type="match status" value="1"/>
</dbReference>
<evidence type="ECO:0000256" key="5">
    <source>
        <dbReference type="ARBA" id="ARBA00022519"/>
    </source>
</evidence>
<feature type="region of interest" description="Disordered" evidence="10">
    <location>
        <begin position="110"/>
        <end position="207"/>
    </location>
</feature>
<keyword evidence="6" id="KW-0812">Transmembrane</keyword>
<dbReference type="GO" id="GO:0055085">
    <property type="term" value="P:transmembrane transport"/>
    <property type="evidence" value="ECO:0007669"/>
    <property type="project" value="InterPro"/>
</dbReference>
<evidence type="ECO:0000256" key="10">
    <source>
        <dbReference type="SAM" id="MobiDB-lite"/>
    </source>
</evidence>
<sequence>MRRLLETTAFLALAVGLHVAIAMRIPADEGSDAGGQGGQALVSLQGAAPGMVEMVEAWETPPDVAQPDTPEMTQPQSEPAPEAPVAQTAPRPSFPSMELAEALPDTAALPKVDQDVPPPPEAEPEPEPEPQEVAEAAPSPTLSKRPQQRPENLAVPKPPAPPKPKAVKAERTQKARPGGEGGATQRAAGNGGSQQAGTSNGTVKAGNGKAEARLEVVWGSQIRTRIERKKRFPGGMRGQQGRVVVRIVVGRDGAVLGAQVVRSSGVAAFDQAAMLAVQRSGRMPTAPSGLSKPSYAFNLPMDFS</sequence>
<organism evidence="12 13">
    <name type="scientific">Pseudooceanicola spongiae</name>
    <dbReference type="NCBI Taxonomy" id="2613965"/>
    <lineage>
        <taxon>Bacteria</taxon>
        <taxon>Pseudomonadati</taxon>
        <taxon>Pseudomonadota</taxon>
        <taxon>Alphaproteobacteria</taxon>
        <taxon>Rhodobacterales</taxon>
        <taxon>Paracoccaceae</taxon>
        <taxon>Pseudooceanicola</taxon>
    </lineage>
</organism>
<keyword evidence="13" id="KW-1185">Reference proteome</keyword>
<dbReference type="InterPro" id="IPR037682">
    <property type="entry name" value="TonB_C"/>
</dbReference>